<keyword evidence="1" id="KW-0479">Metal-binding</keyword>
<dbReference type="InterPro" id="IPR001841">
    <property type="entry name" value="Znf_RING"/>
</dbReference>
<comment type="caution">
    <text evidence="5">The sequence shown here is derived from an EMBL/GenBank/DDBJ whole genome shotgun (WGS) entry which is preliminary data.</text>
</comment>
<dbReference type="InterPro" id="IPR007527">
    <property type="entry name" value="Znf_SWIM"/>
</dbReference>
<protein>
    <submittedName>
        <fullName evidence="5">Uncharacterized protein</fullName>
    </submittedName>
</protein>
<dbReference type="InterPro" id="IPR039903">
    <property type="entry name" value="Zswim2"/>
</dbReference>
<keyword evidence="6" id="KW-1185">Reference proteome</keyword>
<dbReference type="InterPro" id="IPR013083">
    <property type="entry name" value="Znf_RING/FYVE/PHD"/>
</dbReference>
<dbReference type="AlphaFoldDB" id="A0AA43QKA9"/>
<keyword evidence="1" id="KW-0863">Zinc-finger</keyword>
<dbReference type="Pfam" id="PF04434">
    <property type="entry name" value="SWIM"/>
    <property type="match status" value="1"/>
</dbReference>
<dbReference type="PROSITE" id="PS50966">
    <property type="entry name" value="ZF_SWIM"/>
    <property type="match status" value="1"/>
</dbReference>
<feature type="domain" description="SWIM-type" evidence="4">
    <location>
        <begin position="128"/>
        <end position="160"/>
    </location>
</feature>
<dbReference type="PROSITE" id="PS50089">
    <property type="entry name" value="ZF_RING_2"/>
    <property type="match status" value="1"/>
</dbReference>
<evidence type="ECO:0000313" key="5">
    <source>
        <dbReference type="EMBL" id="MDI1487209.1"/>
    </source>
</evidence>
<evidence type="ECO:0000259" key="3">
    <source>
        <dbReference type="PROSITE" id="PS50089"/>
    </source>
</evidence>
<accession>A0AA43QKA9</accession>
<dbReference type="PANTHER" id="PTHR21540">
    <property type="entry name" value="RING FINGER AND SWIM DOMAIN-CONTAINING PROTEIN 2"/>
    <property type="match status" value="1"/>
</dbReference>
<gene>
    <name evidence="5" type="ORF">OHK93_006478</name>
</gene>
<feature type="domain" description="RING-type" evidence="3">
    <location>
        <begin position="215"/>
        <end position="263"/>
    </location>
</feature>
<feature type="region of interest" description="Disordered" evidence="2">
    <location>
        <begin position="1"/>
        <end position="89"/>
    </location>
</feature>
<dbReference type="Proteomes" id="UP001161017">
    <property type="component" value="Unassembled WGS sequence"/>
</dbReference>
<evidence type="ECO:0000256" key="2">
    <source>
        <dbReference type="SAM" id="MobiDB-lite"/>
    </source>
</evidence>
<proteinExistence type="predicted"/>
<dbReference type="SUPFAM" id="SSF57850">
    <property type="entry name" value="RING/U-box"/>
    <property type="match status" value="1"/>
</dbReference>
<evidence type="ECO:0000259" key="4">
    <source>
        <dbReference type="PROSITE" id="PS50966"/>
    </source>
</evidence>
<dbReference type="GO" id="GO:0008270">
    <property type="term" value="F:zinc ion binding"/>
    <property type="evidence" value="ECO:0007669"/>
    <property type="project" value="UniProtKB-KW"/>
</dbReference>
<dbReference type="CDD" id="cd16494">
    <property type="entry name" value="RING-CH-C4HC3_ZSWM2"/>
    <property type="match status" value="1"/>
</dbReference>
<dbReference type="EMBL" id="JAPUFD010000005">
    <property type="protein sequence ID" value="MDI1487209.1"/>
    <property type="molecule type" value="Genomic_DNA"/>
</dbReference>
<keyword evidence="1" id="KW-0862">Zinc</keyword>
<organism evidence="5 6">
    <name type="scientific">Ramalina farinacea</name>
    <dbReference type="NCBI Taxonomy" id="258253"/>
    <lineage>
        <taxon>Eukaryota</taxon>
        <taxon>Fungi</taxon>
        <taxon>Dikarya</taxon>
        <taxon>Ascomycota</taxon>
        <taxon>Pezizomycotina</taxon>
        <taxon>Lecanoromycetes</taxon>
        <taxon>OSLEUM clade</taxon>
        <taxon>Lecanoromycetidae</taxon>
        <taxon>Lecanorales</taxon>
        <taxon>Lecanorineae</taxon>
        <taxon>Ramalinaceae</taxon>
        <taxon>Ramalina</taxon>
    </lineage>
</organism>
<evidence type="ECO:0000313" key="6">
    <source>
        <dbReference type="Proteomes" id="UP001161017"/>
    </source>
</evidence>
<reference evidence="5" key="1">
    <citation type="journal article" date="2023" name="Genome Biol. Evol.">
        <title>First Whole Genome Sequence and Flow Cytometry Genome Size Data for the Lichen-Forming Fungus Ramalina farinacea (Ascomycota).</title>
        <authorList>
            <person name="Llewellyn T."/>
            <person name="Mian S."/>
            <person name="Hill R."/>
            <person name="Leitch I.J."/>
            <person name="Gaya E."/>
        </authorList>
    </citation>
    <scope>NUCLEOTIDE SEQUENCE</scope>
    <source>
        <strain evidence="5">LIQ254RAFAR</strain>
    </source>
</reference>
<evidence type="ECO:0000256" key="1">
    <source>
        <dbReference type="PROSITE-ProRule" id="PRU00175"/>
    </source>
</evidence>
<name>A0AA43QKA9_9LECA</name>
<dbReference type="Pfam" id="PF13639">
    <property type="entry name" value="zf-RING_2"/>
    <property type="match status" value="1"/>
</dbReference>
<dbReference type="GO" id="GO:0061630">
    <property type="term" value="F:ubiquitin protein ligase activity"/>
    <property type="evidence" value="ECO:0007669"/>
    <property type="project" value="InterPro"/>
</dbReference>
<dbReference type="PANTHER" id="PTHR21540:SF0">
    <property type="entry name" value="PHD FAMILY PROTEIN"/>
    <property type="match status" value="1"/>
</dbReference>
<dbReference type="Gene3D" id="3.30.40.10">
    <property type="entry name" value="Zinc/RING finger domain, C3HC4 (zinc finger)"/>
    <property type="match status" value="1"/>
</dbReference>
<sequence>MALPKKASMADAQVDESQSSVATGKRKRSAPSTPRKSKSQVIDLDDESPHQSRSRSKEKKQKTTDSPTKPPKEEKRLRRFRAHPPQTYNERLHRAQTQRMFVIDRISTGTDDSPEETIEMAGTTGNVYRVTVNNMPRCTCPDSAKGNQCKHIVYVLHNVLKAPEHLQYQLAFLTSELRDIFAAAPAPIASASSSSSSSAAADPSSSNRKAIEGDCPICFTAFEPDAEEIVFCRAACGNNIHAECFEQWAKSQAGKEVRCVYCRTPWQGDEEQMMRICRDKARKGVAGVNGEGYVNVASELGLSGARGVQNMAQLDEMGEQ</sequence>